<feature type="compositionally biased region" description="Basic and acidic residues" evidence="1">
    <location>
        <begin position="68"/>
        <end position="84"/>
    </location>
</feature>
<gene>
    <name evidence="3" type="ORF">CSSPTR1EN2_LOCUS21546</name>
</gene>
<feature type="domain" description="DUF569" evidence="2">
    <location>
        <begin position="227"/>
        <end position="303"/>
    </location>
</feature>
<evidence type="ECO:0000313" key="3">
    <source>
        <dbReference type="EMBL" id="CAK9233558.1"/>
    </source>
</evidence>
<protein>
    <recommendedName>
        <fullName evidence="2">DUF569 domain-containing protein</fullName>
    </recommendedName>
</protein>
<dbReference type="PANTHER" id="PTHR31205:SF77">
    <property type="entry name" value="CROSS-LINKING PROTEIN, PUTATIVE (DUF569)-RELATED"/>
    <property type="match status" value="1"/>
</dbReference>
<evidence type="ECO:0000259" key="2">
    <source>
        <dbReference type="Pfam" id="PF22932"/>
    </source>
</evidence>
<sequence>MISTQLQLSETSNGDGARDRQVRLQPPISSKDGEHHESRISSDEREQRFRTHQDRERGMTRLPISPADVKEQRRVMSPRDREHISSTSRLRIATDDRDLNAFPHEARGSKIVWNDEEHNSASITSGYEHGHLHRIPFDYKKEQKFFSNETEREESPFVASPGHRLSPSSSVYDDGAEQQKRMSHERKPSKIIELAATKHRDSALDIDEERELPKVPPLTPRSPSRGSRRIFFTVADAHGKYSTLREESFSFKGNNVNDLKQELLVHTKMEEDILVFLRNESDGKVFNLRLTLPPCNVSMHVVVARVNSEVGRKTLQWSQQTRP</sequence>
<dbReference type="Proteomes" id="UP001497512">
    <property type="component" value="Chromosome 8"/>
</dbReference>
<evidence type="ECO:0000313" key="4">
    <source>
        <dbReference type="Proteomes" id="UP001497512"/>
    </source>
</evidence>
<feature type="compositionally biased region" description="Polar residues" evidence="1">
    <location>
        <begin position="1"/>
        <end position="14"/>
    </location>
</feature>
<dbReference type="EMBL" id="OZ019900">
    <property type="protein sequence ID" value="CAK9233558.1"/>
    <property type="molecule type" value="Genomic_DNA"/>
</dbReference>
<proteinExistence type="predicted"/>
<accession>A0ABP0UYF0</accession>
<dbReference type="Pfam" id="PF22932">
    <property type="entry name" value="Ubiq_DUF_assoc"/>
    <property type="match status" value="1"/>
</dbReference>
<feature type="compositionally biased region" description="Basic and acidic residues" evidence="1">
    <location>
        <begin position="31"/>
        <end position="59"/>
    </location>
</feature>
<dbReference type="InterPro" id="IPR054726">
    <property type="entry name" value="Ubiq_DUF569-assoc"/>
</dbReference>
<feature type="region of interest" description="Disordered" evidence="1">
    <location>
        <begin position="1"/>
        <end position="87"/>
    </location>
</feature>
<feature type="region of interest" description="Disordered" evidence="1">
    <location>
        <begin position="148"/>
        <end position="187"/>
    </location>
</feature>
<name>A0ABP0UYF0_9BRYO</name>
<keyword evidence="4" id="KW-1185">Reference proteome</keyword>
<organism evidence="3 4">
    <name type="scientific">Sphagnum troendelagicum</name>
    <dbReference type="NCBI Taxonomy" id="128251"/>
    <lineage>
        <taxon>Eukaryota</taxon>
        <taxon>Viridiplantae</taxon>
        <taxon>Streptophyta</taxon>
        <taxon>Embryophyta</taxon>
        <taxon>Bryophyta</taxon>
        <taxon>Sphagnophytina</taxon>
        <taxon>Sphagnopsida</taxon>
        <taxon>Sphagnales</taxon>
        <taxon>Sphagnaceae</taxon>
        <taxon>Sphagnum</taxon>
    </lineage>
</organism>
<reference evidence="3" key="1">
    <citation type="submission" date="2024-02" db="EMBL/GenBank/DDBJ databases">
        <authorList>
            <consortium name="ELIXIR-Norway"/>
            <consortium name="Elixir Norway"/>
        </authorList>
    </citation>
    <scope>NUCLEOTIDE SEQUENCE</scope>
</reference>
<feature type="compositionally biased region" description="Basic and acidic residues" evidence="1">
    <location>
        <begin position="177"/>
        <end position="187"/>
    </location>
</feature>
<evidence type="ECO:0000256" key="1">
    <source>
        <dbReference type="SAM" id="MobiDB-lite"/>
    </source>
</evidence>
<dbReference type="PANTHER" id="PTHR31205">
    <property type="entry name" value="ACTIN CROSS-LINKING PROTEIN (DUF569)"/>
    <property type="match status" value="1"/>
</dbReference>